<evidence type="ECO:0000313" key="2">
    <source>
        <dbReference type="EMBL" id="KAL0266175.1"/>
    </source>
</evidence>
<protein>
    <submittedName>
        <fullName evidence="2">Uncharacterized protein</fullName>
    </submittedName>
</protein>
<feature type="compositionally biased region" description="Basic and acidic residues" evidence="1">
    <location>
        <begin position="727"/>
        <end position="736"/>
    </location>
</feature>
<evidence type="ECO:0000256" key="1">
    <source>
        <dbReference type="SAM" id="MobiDB-lite"/>
    </source>
</evidence>
<accession>A0AAW2H8X7</accession>
<feature type="compositionally biased region" description="Basic and acidic residues" evidence="1">
    <location>
        <begin position="393"/>
        <end position="404"/>
    </location>
</feature>
<comment type="caution">
    <text evidence="2">The sequence shown here is derived from an EMBL/GenBank/DDBJ whole genome shotgun (WGS) entry which is preliminary data.</text>
</comment>
<proteinExistence type="predicted"/>
<feature type="compositionally biased region" description="Basic residues" evidence="1">
    <location>
        <begin position="130"/>
        <end position="146"/>
    </location>
</feature>
<dbReference type="EMBL" id="JARGDH010000006">
    <property type="protein sequence ID" value="KAL0266175.1"/>
    <property type="molecule type" value="Genomic_DNA"/>
</dbReference>
<dbReference type="AlphaFoldDB" id="A0AAW2H8X7"/>
<feature type="region of interest" description="Disordered" evidence="1">
    <location>
        <begin position="378"/>
        <end position="467"/>
    </location>
</feature>
<sequence>MRQCGTAPCLIGAVLAHHPTHSEDRRTAAPEKLLRRIPFASKPRIEEMLANDDFSKYTQDDLDYFEEVLVQCSEDKCKDMIRRYFKVLSSLAGRSSGDGFFGRILGVFRRMLQNVPGDDKKHDGETGTSTKKRRRRSSTGTHKRVKRQEGLDGVMHPAGNGVICTGEGYAAAESADRGASVNATEHACMEHTQNKERLRRRMSYGYCPEDLVGKPISPDLFARALNPEYNFLPGLPKLVLGDIPTDEEEEYFRCREYLVGIDDDRGERCNFNDGRPYNCRKCTEKEYVEKIESIGLLRCDAGLLDVVGDRECANPGDDKREEAHSMQEKRRRIAGKYYVDWIVKPDAASAKHPPICESTLGVSVAHTDSKNAAFDTLEKTGTAETGSPALDNEAGKADGEDKNTVRNVAAQTEHAPFDGGEPREDEKARLPGPEGGAASRAAPVVPDSAGSDREHGASTPSAAEPTNAARAGATFFGSTSAGTVPESIPLHRQAEQAGQFSRTLSTEGSKLGVDVLHTLSTNQGPLSDLPNITLAAEGHAAPSYVSKAAETATDRGTGEQLEHAGASPVLQEAAAAQGAEGLPSISVSYSWSSAIAAHKKGAGNNSPAKKRGLQTMQSHSNAIGGPVFSLNMSSPGQTAPLHYTQGGAMERPSILNNNTGVLGGVLGAEGALDARTENTHGAGAPAMFHGSVDAGRQDAPSFANMFGAPDGQAFVPQGSLFGSPNDEAGRPNREGQDVASRFNRRKR</sequence>
<gene>
    <name evidence="2" type="ORF">PYX00_011892</name>
</gene>
<feature type="region of interest" description="Disordered" evidence="1">
    <location>
        <begin position="709"/>
        <end position="747"/>
    </location>
</feature>
<name>A0AAW2H8X7_9NEOP</name>
<reference evidence="2" key="1">
    <citation type="journal article" date="2024" name="Gigascience">
        <title>Chromosome-level genome of the poultry shaft louse Menopon gallinae provides insight into the host-switching and adaptive evolution of parasitic lice.</title>
        <authorList>
            <person name="Xu Y."/>
            <person name="Ma L."/>
            <person name="Liu S."/>
            <person name="Liang Y."/>
            <person name="Liu Q."/>
            <person name="He Z."/>
            <person name="Tian L."/>
            <person name="Duan Y."/>
            <person name="Cai W."/>
            <person name="Li H."/>
            <person name="Song F."/>
        </authorList>
    </citation>
    <scope>NUCLEOTIDE SEQUENCE</scope>
    <source>
        <strain evidence="2">Cailab_2023a</strain>
    </source>
</reference>
<organism evidence="2">
    <name type="scientific">Menopon gallinae</name>
    <name type="common">poultry shaft louse</name>
    <dbReference type="NCBI Taxonomy" id="328185"/>
    <lineage>
        <taxon>Eukaryota</taxon>
        <taxon>Metazoa</taxon>
        <taxon>Ecdysozoa</taxon>
        <taxon>Arthropoda</taxon>
        <taxon>Hexapoda</taxon>
        <taxon>Insecta</taxon>
        <taxon>Pterygota</taxon>
        <taxon>Neoptera</taxon>
        <taxon>Paraneoptera</taxon>
        <taxon>Psocodea</taxon>
        <taxon>Troctomorpha</taxon>
        <taxon>Phthiraptera</taxon>
        <taxon>Amblycera</taxon>
        <taxon>Menoponidae</taxon>
        <taxon>Menopon</taxon>
    </lineage>
</organism>
<feature type="region of interest" description="Disordered" evidence="1">
    <location>
        <begin position="115"/>
        <end position="152"/>
    </location>
</feature>
<feature type="compositionally biased region" description="Basic and acidic residues" evidence="1">
    <location>
        <begin position="420"/>
        <end position="429"/>
    </location>
</feature>